<dbReference type="EMBL" id="CP130612">
    <property type="protein sequence ID" value="WKW12477.1"/>
    <property type="molecule type" value="Genomic_DNA"/>
</dbReference>
<dbReference type="AlphaFoldDB" id="A0AA49K0D8"/>
<accession>A0AA49Q531</accession>
<feature type="transmembrane region" description="Helical" evidence="1">
    <location>
        <begin position="31"/>
        <end position="53"/>
    </location>
</feature>
<organism evidence="3 4">
    <name type="scientific">Pseudogemmatithrix spongiicola</name>
    <dbReference type="NCBI Taxonomy" id="3062599"/>
    <lineage>
        <taxon>Bacteria</taxon>
        <taxon>Pseudomonadati</taxon>
        <taxon>Gemmatimonadota</taxon>
        <taxon>Gemmatimonadia</taxon>
        <taxon>Gemmatimonadales</taxon>
        <taxon>Gemmatimonadaceae</taxon>
        <taxon>Pseudogemmatithrix</taxon>
    </lineage>
</organism>
<dbReference type="RefSeq" id="WP_367885355.1">
    <property type="nucleotide sequence ID" value="NZ_CP130612.1"/>
</dbReference>
<dbReference type="Proteomes" id="UP001229955">
    <property type="component" value="Chromosome"/>
</dbReference>
<accession>A0AA49K0D8</accession>
<protein>
    <recommendedName>
        <fullName evidence="5">Polysaccharide chain length determinant N-terminal domain-containing protein</fullName>
    </recommendedName>
</protein>
<dbReference type="EMBL" id="CP130613">
    <property type="protein sequence ID" value="WKW15384.1"/>
    <property type="molecule type" value="Genomic_DNA"/>
</dbReference>
<sequence length="363" mass="38862">MLPPDDVVDPRALLAAAQKVIRRILDARWRLLGGLLAGATLGVILSFAFAPAFRSESRLLPYRGGSPAGGLSGLAGLAGIRVDPGMFEPTVTADLFPEIVRSMDFQVALASAPIRVGSLGRSMPVGEYLRYLADSTWRGKLSTYTLGLPGLLLGGGDDGATAVVPDSSAARGPATPSWAFMKRILEQRRRVSVAYDKKTSLVTITTELPDAVAAADLAQLVSDRLMAAIVGIETRKADEQLRFASAQREVVSARYEAAQRALAAFADRNRTLMSATAAVERLRLEREAEMAYEMFSEMSRQYEQLKVKKSQDTPAFSVLQQPVVAPRKSSPRRSLFAVAGAVFGLAAVSGTLAIGRLRGDVPA</sequence>
<evidence type="ECO:0008006" key="5">
    <source>
        <dbReference type="Google" id="ProtNLM"/>
    </source>
</evidence>
<dbReference type="KEGG" id="pspc:Strain318_001769"/>
<dbReference type="PANTHER" id="PTHR32309">
    <property type="entry name" value="TYROSINE-PROTEIN KINASE"/>
    <property type="match status" value="1"/>
</dbReference>
<evidence type="ECO:0000313" key="3">
    <source>
        <dbReference type="EMBL" id="WKW15384.1"/>
    </source>
</evidence>
<feature type="transmembrane region" description="Helical" evidence="1">
    <location>
        <begin position="335"/>
        <end position="355"/>
    </location>
</feature>
<proteinExistence type="predicted"/>
<gene>
    <name evidence="2" type="ORF">Strain138_001770</name>
    <name evidence="3" type="ORF">Strain318_001769</name>
</gene>
<evidence type="ECO:0000256" key="1">
    <source>
        <dbReference type="SAM" id="Phobius"/>
    </source>
</evidence>
<keyword evidence="4" id="KW-1185">Reference proteome</keyword>
<evidence type="ECO:0000313" key="4">
    <source>
        <dbReference type="Proteomes" id="UP001229955"/>
    </source>
</evidence>
<dbReference type="PANTHER" id="PTHR32309:SF31">
    <property type="entry name" value="CAPSULAR EXOPOLYSACCHARIDE FAMILY"/>
    <property type="match status" value="1"/>
</dbReference>
<evidence type="ECO:0000313" key="2">
    <source>
        <dbReference type="EMBL" id="WKW12477.1"/>
    </source>
</evidence>
<keyword evidence="1" id="KW-0472">Membrane</keyword>
<keyword evidence="1" id="KW-0812">Transmembrane</keyword>
<keyword evidence="1" id="KW-1133">Transmembrane helix</keyword>
<reference evidence="3" key="1">
    <citation type="submission" date="2023-07" db="EMBL/GenBank/DDBJ databases">
        <authorList>
            <person name="Haufschild T."/>
            <person name="Kallscheuer N."/>
            <person name="Hammer J."/>
            <person name="Kohn T."/>
            <person name="Kabuu M."/>
            <person name="Jogler M."/>
            <person name="Wohfarth N."/>
            <person name="Heuer A."/>
            <person name="Rohde M."/>
            <person name="van Teeseling M.C.F."/>
            <person name="Jogler C."/>
        </authorList>
    </citation>
    <scope>NUCLEOTIDE SEQUENCE</scope>
    <source>
        <strain evidence="2">Strain 138</strain>
        <strain evidence="3">Strain 318</strain>
    </source>
</reference>
<name>A0AA49K0D8_9BACT</name>
<dbReference type="InterPro" id="IPR050445">
    <property type="entry name" value="Bact_polysacc_biosynth/exp"/>
</dbReference>